<name>A0A0J7XYP9_9SPHN</name>
<organism evidence="3 4">
    <name type="scientific">Novosphingobium barchaimii LL02</name>
    <dbReference type="NCBI Taxonomy" id="1114963"/>
    <lineage>
        <taxon>Bacteria</taxon>
        <taxon>Pseudomonadati</taxon>
        <taxon>Pseudomonadota</taxon>
        <taxon>Alphaproteobacteria</taxon>
        <taxon>Sphingomonadales</taxon>
        <taxon>Sphingomonadaceae</taxon>
        <taxon>Novosphingobium</taxon>
    </lineage>
</organism>
<evidence type="ECO:0000256" key="1">
    <source>
        <dbReference type="SAM" id="MobiDB-lite"/>
    </source>
</evidence>
<feature type="transmembrane region" description="Helical" evidence="2">
    <location>
        <begin position="38"/>
        <end position="59"/>
    </location>
</feature>
<dbReference type="RefSeq" id="WP_059150919.1">
    <property type="nucleotide sequence ID" value="NZ_KQ130453.1"/>
</dbReference>
<sequence length="140" mass="14234">MNWPALPRRSDLPPPAPAGAAVNADPAIPATRGKFTDFLPAALLLMLGLGSLAMAWVATGQPSSQYLVMAPPGSTLGQTVRLIRAAGGGLTVRAPFSNLVIADSTQPDFPNAARKAGAWLAVPVPARAGCAAPSSPENTL</sequence>
<keyword evidence="2" id="KW-1133">Transmembrane helix</keyword>
<gene>
    <name evidence="3" type="ORF">V474_13765</name>
</gene>
<dbReference type="AlphaFoldDB" id="A0A0J7XYP9"/>
<keyword evidence="2" id="KW-0472">Membrane</keyword>
<dbReference type="EMBL" id="JACU01000004">
    <property type="protein sequence ID" value="KMS56612.1"/>
    <property type="molecule type" value="Genomic_DNA"/>
</dbReference>
<dbReference type="OrthoDB" id="7511268at2"/>
<proteinExistence type="predicted"/>
<evidence type="ECO:0000256" key="2">
    <source>
        <dbReference type="SAM" id="Phobius"/>
    </source>
</evidence>
<keyword evidence="2" id="KW-0812">Transmembrane</keyword>
<protein>
    <submittedName>
        <fullName evidence="3">Uncharacterized protein</fullName>
    </submittedName>
</protein>
<accession>A0A0J7XYP9</accession>
<dbReference type="PATRIC" id="fig|1114963.3.peg.1562"/>
<keyword evidence="4" id="KW-1185">Reference proteome</keyword>
<comment type="caution">
    <text evidence="3">The sequence shown here is derived from an EMBL/GenBank/DDBJ whole genome shotgun (WGS) entry which is preliminary data.</text>
</comment>
<dbReference type="Proteomes" id="UP000052268">
    <property type="component" value="Unassembled WGS sequence"/>
</dbReference>
<evidence type="ECO:0000313" key="4">
    <source>
        <dbReference type="Proteomes" id="UP000052268"/>
    </source>
</evidence>
<reference evidence="3 4" key="1">
    <citation type="journal article" date="2015" name="G3 (Bethesda)">
        <title>Insights into Ongoing Evolution of the Hexachlorocyclohexane Catabolic Pathway from Comparative Genomics of Ten Sphingomonadaceae Strains.</title>
        <authorList>
            <person name="Pearce S.L."/>
            <person name="Oakeshott J.G."/>
            <person name="Pandey G."/>
        </authorList>
    </citation>
    <scope>NUCLEOTIDE SEQUENCE [LARGE SCALE GENOMIC DNA]</scope>
    <source>
        <strain evidence="3 4">LL02</strain>
    </source>
</reference>
<evidence type="ECO:0000313" key="3">
    <source>
        <dbReference type="EMBL" id="KMS56612.1"/>
    </source>
</evidence>
<feature type="region of interest" description="Disordered" evidence="1">
    <location>
        <begin position="1"/>
        <end position="21"/>
    </location>
</feature>